<feature type="domain" description="Peptidase C39" evidence="1">
    <location>
        <begin position="1"/>
        <end position="88"/>
    </location>
</feature>
<protein>
    <submittedName>
        <fullName evidence="2">Lactococcin-G-processing and transport ATP-binding protein LagD</fullName>
        <ecNumber evidence="2">3.4.22.-</ecNumber>
    </submittedName>
</protein>
<name>A0A1D3UBY6_TANFO</name>
<sequence length="89" mass="10246">MDCGPTCLRMIAKHYGKHYSLETLRQHSFITREGISMLGISDAAEYIGFRTSGVMISFEQLVEEAPLPCIVHWNQNHFVTVYDVKRNKK</sequence>
<accession>A0A1D3UBY6</accession>
<dbReference type="GO" id="GO:0005524">
    <property type="term" value="F:ATP binding"/>
    <property type="evidence" value="ECO:0007669"/>
    <property type="project" value="UniProtKB-KW"/>
</dbReference>
<dbReference type="AlphaFoldDB" id="A0A1D3UBY6"/>
<organism evidence="2 3">
    <name type="scientific">Tannerella forsythia</name>
    <name type="common">Bacteroides forsythus</name>
    <dbReference type="NCBI Taxonomy" id="28112"/>
    <lineage>
        <taxon>Bacteria</taxon>
        <taxon>Pseudomonadati</taxon>
        <taxon>Bacteroidota</taxon>
        <taxon>Bacteroidia</taxon>
        <taxon>Bacteroidales</taxon>
        <taxon>Tannerellaceae</taxon>
        <taxon>Tannerella</taxon>
    </lineage>
</organism>
<dbReference type="Proteomes" id="UP000182057">
    <property type="component" value="Unassembled WGS sequence"/>
</dbReference>
<reference evidence="2 3" key="1">
    <citation type="submission" date="2016-09" db="EMBL/GenBank/DDBJ databases">
        <authorList>
            <person name="Capua I."/>
            <person name="De Benedictis P."/>
            <person name="Joannis T."/>
            <person name="Lombin L.H."/>
            <person name="Cattoli G."/>
        </authorList>
    </citation>
    <scope>NUCLEOTIDE SEQUENCE [LARGE SCALE GENOMIC DNA]</scope>
    <source>
        <strain evidence="2 3">UB20</strain>
    </source>
</reference>
<keyword evidence="2" id="KW-0067">ATP-binding</keyword>
<evidence type="ECO:0000259" key="1">
    <source>
        <dbReference type="Pfam" id="PF03412"/>
    </source>
</evidence>
<keyword evidence="2" id="KW-0378">Hydrolase</keyword>
<dbReference type="EC" id="3.4.22.-" evidence="2"/>
<dbReference type="GO" id="GO:0006508">
    <property type="term" value="P:proteolysis"/>
    <property type="evidence" value="ECO:0007669"/>
    <property type="project" value="InterPro"/>
</dbReference>
<dbReference type="EMBL" id="FMMM01000007">
    <property type="protein sequence ID" value="SCQ17636.1"/>
    <property type="molecule type" value="Genomic_DNA"/>
</dbReference>
<dbReference type="GO" id="GO:0008233">
    <property type="term" value="F:peptidase activity"/>
    <property type="evidence" value="ECO:0007669"/>
    <property type="project" value="InterPro"/>
</dbReference>
<gene>
    <name evidence="2" type="primary">lagD_2</name>
    <name evidence="2" type="ORF">TFUB20_00069</name>
</gene>
<proteinExistence type="predicted"/>
<dbReference type="Gene3D" id="3.90.70.10">
    <property type="entry name" value="Cysteine proteinases"/>
    <property type="match status" value="1"/>
</dbReference>
<evidence type="ECO:0000313" key="2">
    <source>
        <dbReference type="EMBL" id="SCQ17636.1"/>
    </source>
</evidence>
<dbReference type="GO" id="GO:0016020">
    <property type="term" value="C:membrane"/>
    <property type="evidence" value="ECO:0007669"/>
    <property type="project" value="InterPro"/>
</dbReference>
<dbReference type="InterPro" id="IPR005074">
    <property type="entry name" value="Peptidase_C39"/>
</dbReference>
<evidence type="ECO:0000313" key="3">
    <source>
        <dbReference type="Proteomes" id="UP000182057"/>
    </source>
</evidence>
<dbReference type="Pfam" id="PF03412">
    <property type="entry name" value="Peptidase_C39"/>
    <property type="match status" value="1"/>
</dbReference>
<keyword evidence="2" id="KW-0547">Nucleotide-binding</keyword>